<dbReference type="InterPro" id="IPR024199">
    <property type="entry name" value="Uncharacterised_DsbB"/>
</dbReference>
<dbReference type="Proteomes" id="UP000886042">
    <property type="component" value="Unassembled WGS sequence"/>
</dbReference>
<dbReference type="PIRSF" id="PIRSF033913">
    <property type="entry name" value="S-S_format_DsbB"/>
    <property type="match status" value="1"/>
</dbReference>
<protein>
    <submittedName>
        <fullName evidence="6">Disulfide bond formation protein B</fullName>
    </submittedName>
</protein>
<reference evidence="6" key="1">
    <citation type="journal article" date="2020" name="mSystems">
        <title>Genome- and Community-Level Interaction Insights into Carbon Utilization and Element Cycling Functions of Hydrothermarchaeota in Hydrothermal Sediment.</title>
        <authorList>
            <person name="Zhou Z."/>
            <person name="Liu Y."/>
            <person name="Xu W."/>
            <person name="Pan J."/>
            <person name="Luo Z.H."/>
            <person name="Li M."/>
        </authorList>
    </citation>
    <scope>NUCLEOTIDE SEQUENCE [LARGE SCALE GENOMIC DNA]</scope>
    <source>
        <strain evidence="6">HyVt-489</strain>
    </source>
</reference>
<feature type="transmembrane region" description="Helical" evidence="5">
    <location>
        <begin position="74"/>
        <end position="92"/>
    </location>
</feature>
<evidence type="ECO:0000313" key="6">
    <source>
        <dbReference type="EMBL" id="HFB54597.1"/>
    </source>
</evidence>
<dbReference type="Pfam" id="PF02600">
    <property type="entry name" value="DsbB"/>
    <property type="match status" value="1"/>
</dbReference>
<keyword evidence="4 5" id="KW-0472">Membrane</keyword>
<evidence type="ECO:0000256" key="4">
    <source>
        <dbReference type="ARBA" id="ARBA00023136"/>
    </source>
</evidence>
<dbReference type="GO" id="GO:0006457">
    <property type="term" value="P:protein folding"/>
    <property type="evidence" value="ECO:0007669"/>
    <property type="project" value="InterPro"/>
</dbReference>
<comment type="subcellular location">
    <subcellularLocation>
        <location evidence="1">Membrane</location>
        <topology evidence="1">Multi-pass membrane protein</topology>
    </subcellularLocation>
</comment>
<dbReference type="InterPro" id="IPR023380">
    <property type="entry name" value="DsbB-like_sf"/>
</dbReference>
<dbReference type="AlphaFoldDB" id="A0A7C3GKJ8"/>
<sequence>MIFAHINTRIWPWLAFLLSASLWIGALGFEHIGGYAPCQMCYWQRHAHKAVLVISAVAILFQLMAPNNPKRERLFVLLIGCAFLVSFGLAFWHTGVEYKWWEGPKTCSVGANMDAFNANDILGALKGKVKMPACSDAPWHLFGISMAGYNALISAGAAIMSFIVASKGSKA</sequence>
<comment type="caution">
    <text evidence="6">The sequence shown here is derived from an EMBL/GenBank/DDBJ whole genome shotgun (WGS) entry which is preliminary data.</text>
</comment>
<gene>
    <name evidence="6" type="ORF">ENJ46_01625</name>
</gene>
<name>A0A7C3GKJ8_9PROT</name>
<dbReference type="GO" id="GO:0015035">
    <property type="term" value="F:protein-disulfide reductase activity"/>
    <property type="evidence" value="ECO:0007669"/>
    <property type="project" value="InterPro"/>
</dbReference>
<dbReference type="SUPFAM" id="SSF158442">
    <property type="entry name" value="DsbB-like"/>
    <property type="match status" value="1"/>
</dbReference>
<dbReference type="GO" id="GO:0016020">
    <property type="term" value="C:membrane"/>
    <property type="evidence" value="ECO:0007669"/>
    <property type="project" value="UniProtKB-SubCell"/>
</dbReference>
<keyword evidence="3 5" id="KW-1133">Transmembrane helix</keyword>
<accession>A0A7C3GKJ8</accession>
<proteinExistence type="predicted"/>
<feature type="transmembrane region" description="Helical" evidence="5">
    <location>
        <begin position="47"/>
        <end position="65"/>
    </location>
</feature>
<evidence type="ECO:0000256" key="3">
    <source>
        <dbReference type="ARBA" id="ARBA00022989"/>
    </source>
</evidence>
<evidence type="ECO:0000256" key="2">
    <source>
        <dbReference type="ARBA" id="ARBA00022692"/>
    </source>
</evidence>
<evidence type="ECO:0000256" key="1">
    <source>
        <dbReference type="ARBA" id="ARBA00004141"/>
    </source>
</evidence>
<dbReference type="Gene3D" id="1.20.1550.10">
    <property type="entry name" value="DsbB-like"/>
    <property type="match status" value="1"/>
</dbReference>
<evidence type="ECO:0000256" key="5">
    <source>
        <dbReference type="SAM" id="Phobius"/>
    </source>
</evidence>
<organism evidence="6">
    <name type="scientific">Hellea balneolensis</name>
    <dbReference type="NCBI Taxonomy" id="287478"/>
    <lineage>
        <taxon>Bacteria</taxon>
        <taxon>Pseudomonadati</taxon>
        <taxon>Pseudomonadota</taxon>
        <taxon>Alphaproteobacteria</taxon>
        <taxon>Maricaulales</taxon>
        <taxon>Robiginitomaculaceae</taxon>
        <taxon>Hellea</taxon>
    </lineage>
</organism>
<feature type="transmembrane region" description="Helical" evidence="5">
    <location>
        <begin position="139"/>
        <end position="165"/>
    </location>
</feature>
<dbReference type="EMBL" id="DRMN01000110">
    <property type="protein sequence ID" value="HFB54597.1"/>
    <property type="molecule type" value="Genomic_DNA"/>
</dbReference>
<keyword evidence="2 5" id="KW-0812">Transmembrane</keyword>
<dbReference type="InterPro" id="IPR003752">
    <property type="entry name" value="DiS_bond_form_DsbB/BdbC"/>
</dbReference>